<evidence type="ECO:0000313" key="8">
    <source>
        <dbReference type="Proteomes" id="UP000515153"/>
    </source>
</evidence>
<dbReference type="PANTHER" id="PTHR33048:SF47">
    <property type="entry name" value="INTEGRAL MEMBRANE PROTEIN-RELATED"/>
    <property type="match status" value="1"/>
</dbReference>
<organism evidence="8 9">
    <name type="scientific">Pyricularia grisea</name>
    <name type="common">Crabgrass-specific blast fungus</name>
    <name type="synonym">Magnaporthe grisea</name>
    <dbReference type="NCBI Taxonomy" id="148305"/>
    <lineage>
        <taxon>Eukaryota</taxon>
        <taxon>Fungi</taxon>
        <taxon>Dikarya</taxon>
        <taxon>Ascomycota</taxon>
        <taxon>Pezizomycotina</taxon>
        <taxon>Sordariomycetes</taxon>
        <taxon>Sordariomycetidae</taxon>
        <taxon>Magnaporthales</taxon>
        <taxon>Pyriculariaceae</taxon>
        <taxon>Pyricularia</taxon>
    </lineage>
</organism>
<dbReference type="InterPro" id="IPR049326">
    <property type="entry name" value="Rhodopsin_dom_fungi"/>
</dbReference>
<sequence length="413" mass="45293">MPSYLLPRDDPSSQPTVLLKESPGYNGRTTLILNSIIIVLTTVVVMARLFVRAFMTKALGLDDLMCFLAFCFVITLSSMELHSVEYGSGAHLTYVPQELLVVWFESLVTQTLIYFIATGFMRLSILTFLPRLNKDLRERKFMIAIWATGFVIVAQTIGCFVYRLTECSPISDTWKPLYLTAGNCVSAQEENSMMVGHQSIGLAIDVALLALPIWIIYDKMLFSKRALQVILIFGIGIFVVVAGIVRLYMLKTLLFLEDPTYNISTLGVWTDLEGHIGLWCGCFPAMQPLLRLFSYKLGLRSKLKSYVPPEIGHESKNPAGSGALNNTIGSNGAAGGSGWSSGASRCKKTGYIKSGSGADADSNSEQCIVGPDVELDNIEQAGTNDHGIRKTTNVEVSVDECGSPSRFAKIHGW</sequence>
<dbReference type="Proteomes" id="UP000515153">
    <property type="component" value="Unplaced"/>
</dbReference>
<dbReference type="GeneID" id="41961892"/>
<accession>A0A6P8B2V6</accession>
<feature type="transmembrane region" description="Helical" evidence="6">
    <location>
        <begin position="199"/>
        <end position="217"/>
    </location>
</feature>
<gene>
    <name evidence="9" type="ORF">PgNI_06965</name>
</gene>
<evidence type="ECO:0000256" key="5">
    <source>
        <dbReference type="ARBA" id="ARBA00038359"/>
    </source>
</evidence>
<evidence type="ECO:0000256" key="4">
    <source>
        <dbReference type="ARBA" id="ARBA00023136"/>
    </source>
</evidence>
<evidence type="ECO:0000256" key="1">
    <source>
        <dbReference type="ARBA" id="ARBA00004141"/>
    </source>
</evidence>
<comment type="similarity">
    <text evidence="5">Belongs to the SAT4 family.</text>
</comment>
<keyword evidence="3 6" id="KW-1133">Transmembrane helix</keyword>
<dbReference type="AlphaFoldDB" id="A0A6P8B2V6"/>
<dbReference type="InterPro" id="IPR052337">
    <property type="entry name" value="SAT4-like"/>
</dbReference>
<comment type="subcellular location">
    <subcellularLocation>
        <location evidence="1">Membrane</location>
        <topology evidence="1">Multi-pass membrane protein</topology>
    </subcellularLocation>
</comment>
<evidence type="ECO:0000259" key="7">
    <source>
        <dbReference type="Pfam" id="PF20684"/>
    </source>
</evidence>
<feature type="transmembrane region" description="Helical" evidence="6">
    <location>
        <begin position="58"/>
        <end position="79"/>
    </location>
</feature>
<evidence type="ECO:0000256" key="6">
    <source>
        <dbReference type="SAM" id="Phobius"/>
    </source>
</evidence>
<reference evidence="9" key="3">
    <citation type="submission" date="2025-08" db="UniProtKB">
        <authorList>
            <consortium name="RefSeq"/>
        </authorList>
    </citation>
    <scope>IDENTIFICATION</scope>
    <source>
        <strain evidence="9">NI907</strain>
    </source>
</reference>
<keyword evidence="4 6" id="KW-0472">Membrane</keyword>
<feature type="transmembrane region" description="Helical" evidence="6">
    <location>
        <begin position="229"/>
        <end position="249"/>
    </location>
</feature>
<dbReference type="GO" id="GO:0016020">
    <property type="term" value="C:membrane"/>
    <property type="evidence" value="ECO:0007669"/>
    <property type="project" value="UniProtKB-SubCell"/>
</dbReference>
<dbReference type="Pfam" id="PF20684">
    <property type="entry name" value="Fung_rhodopsin"/>
    <property type="match status" value="1"/>
</dbReference>
<dbReference type="PANTHER" id="PTHR33048">
    <property type="entry name" value="PTH11-LIKE INTEGRAL MEMBRANE PROTEIN (AFU_ORTHOLOGUE AFUA_5G11245)"/>
    <property type="match status" value="1"/>
</dbReference>
<keyword evidence="2 6" id="KW-0812">Transmembrane</keyword>
<feature type="domain" description="Rhodopsin" evidence="7">
    <location>
        <begin position="47"/>
        <end position="291"/>
    </location>
</feature>
<feature type="transmembrane region" description="Helical" evidence="6">
    <location>
        <begin position="31"/>
        <end position="51"/>
    </location>
</feature>
<dbReference type="KEGG" id="pgri:PgNI_06965"/>
<keyword evidence="8" id="KW-1185">Reference proteome</keyword>
<feature type="transmembrane region" description="Helical" evidence="6">
    <location>
        <begin position="99"/>
        <end position="120"/>
    </location>
</feature>
<proteinExistence type="inferred from homology"/>
<dbReference type="RefSeq" id="XP_030981566.1">
    <property type="nucleotide sequence ID" value="XM_031126983.1"/>
</dbReference>
<evidence type="ECO:0000256" key="3">
    <source>
        <dbReference type="ARBA" id="ARBA00022989"/>
    </source>
</evidence>
<feature type="transmembrane region" description="Helical" evidence="6">
    <location>
        <begin position="141"/>
        <end position="164"/>
    </location>
</feature>
<reference evidence="9" key="1">
    <citation type="journal article" date="2019" name="Mol. Biol. Evol.">
        <title>Blast fungal genomes show frequent chromosomal changes, gene gains and losses, and effector gene turnover.</title>
        <authorList>
            <person name="Gomez Luciano L.B."/>
            <person name="Jason Tsai I."/>
            <person name="Chuma I."/>
            <person name="Tosa Y."/>
            <person name="Chen Y.H."/>
            <person name="Li J.Y."/>
            <person name="Li M.Y."/>
            <person name="Jade Lu M.Y."/>
            <person name="Nakayashiki H."/>
            <person name="Li W.H."/>
        </authorList>
    </citation>
    <scope>NUCLEOTIDE SEQUENCE</scope>
    <source>
        <strain evidence="9">NI907</strain>
    </source>
</reference>
<reference evidence="9" key="2">
    <citation type="submission" date="2019-10" db="EMBL/GenBank/DDBJ databases">
        <authorList>
            <consortium name="NCBI Genome Project"/>
        </authorList>
    </citation>
    <scope>NUCLEOTIDE SEQUENCE</scope>
    <source>
        <strain evidence="9">NI907</strain>
    </source>
</reference>
<name>A0A6P8B2V6_PYRGI</name>
<evidence type="ECO:0000256" key="2">
    <source>
        <dbReference type="ARBA" id="ARBA00022692"/>
    </source>
</evidence>
<evidence type="ECO:0000313" key="9">
    <source>
        <dbReference type="RefSeq" id="XP_030981566.1"/>
    </source>
</evidence>
<dbReference type="OrthoDB" id="5413793at2759"/>
<protein>
    <recommendedName>
        <fullName evidence="7">Rhodopsin domain-containing protein</fullName>
    </recommendedName>
</protein>